<evidence type="ECO:0000313" key="2">
    <source>
        <dbReference type="EMBL" id="GBP84057.1"/>
    </source>
</evidence>
<evidence type="ECO:0000256" key="1">
    <source>
        <dbReference type="SAM" id="MobiDB-lite"/>
    </source>
</evidence>
<feature type="region of interest" description="Disordered" evidence="1">
    <location>
        <begin position="1"/>
        <end position="23"/>
    </location>
</feature>
<evidence type="ECO:0000313" key="3">
    <source>
        <dbReference type="Proteomes" id="UP000299102"/>
    </source>
</evidence>
<dbReference type="Proteomes" id="UP000299102">
    <property type="component" value="Unassembled WGS sequence"/>
</dbReference>
<dbReference type="AlphaFoldDB" id="A0A4C1ZBR5"/>
<gene>
    <name evidence="2" type="ORF">EVAR_67656_1</name>
</gene>
<proteinExistence type="predicted"/>
<organism evidence="2 3">
    <name type="scientific">Eumeta variegata</name>
    <name type="common">Bagworm moth</name>
    <name type="synonym">Eumeta japonica</name>
    <dbReference type="NCBI Taxonomy" id="151549"/>
    <lineage>
        <taxon>Eukaryota</taxon>
        <taxon>Metazoa</taxon>
        <taxon>Ecdysozoa</taxon>
        <taxon>Arthropoda</taxon>
        <taxon>Hexapoda</taxon>
        <taxon>Insecta</taxon>
        <taxon>Pterygota</taxon>
        <taxon>Neoptera</taxon>
        <taxon>Endopterygota</taxon>
        <taxon>Lepidoptera</taxon>
        <taxon>Glossata</taxon>
        <taxon>Ditrysia</taxon>
        <taxon>Tineoidea</taxon>
        <taxon>Psychidae</taxon>
        <taxon>Oiketicinae</taxon>
        <taxon>Eumeta</taxon>
    </lineage>
</organism>
<keyword evidence="3" id="KW-1185">Reference proteome</keyword>
<accession>A0A4C1ZBR5</accession>
<dbReference type="EMBL" id="BGZK01001656">
    <property type="protein sequence ID" value="GBP84057.1"/>
    <property type="molecule type" value="Genomic_DNA"/>
</dbReference>
<sequence>MCRHHSIASGQSPQDINLAGPAGPRTIARRDAAARPASLALQNIEAIDISSIRVSLSKDPTSNDLRFKFLIVFSTHTCYSLCASAVKDYILAADGRSASAGCVRARPARPARPEPGSSDFPVIYAFIAFEWIPRPPRRRAPRPRAD</sequence>
<comment type="caution">
    <text evidence="2">The sequence shown here is derived from an EMBL/GenBank/DDBJ whole genome shotgun (WGS) entry which is preliminary data.</text>
</comment>
<reference evidence="2 3" key="1">
    <citation type="journal article" date="2019" name="Commun. Biol.">
        <title>The bagworm genome reveals a unique fibroin gene that provides high tensile strength.</title>
        <authorList>
            <person name="Kono N."/>
            <person name="Nakamura H."/>
            <person name="Ohtoshi R."/>
            <person name="Tomita M."/>
            <person name="Numata K."/>
            <person name="Arakawa K."/>
        </authorList>
    </citation>
    <scope>NUCLEOTIDE SEQUENCE [LARGE SCALE GENOMIC DNA]</scope>
</reference>
<name>A0A4C1ZBR5_EUMVA</name>
<protein>
    <submittedName>
        <fullName evidence="2">Uncharacterized protein</fullName>
    </submittedName>
</protein>